<dbReference type="GO" id="GO:0008168">
    <property type="term" value="F:methyltransferase activity"/>
    <property type="evidence" value="ECO:0007669"/>
    <property type="project" value="UniProtKB-KW"/>
</dbReference>
<evidence type="ECO:0008006" key="6">
    <source>
        <dbReference type="Google" id="ProtNLM"/>
    </source>
</evidence>
<dbReference type="Gene3D" id="1.10.220.160">
    <property type="match status" value="1"/>
</dbReference>
<dbReference type="InterPro" id="IPR044421">
    <property type="entry name" value="SMYD4_SET"/>
</dbReference>
<dbReference type="CDD" id="cd10536">
    <property type="entry name" value="SET_SMYD4"/>
    <property type="match status" value="1"/>
</dbReference>
<evidence type="ECO:0000256" key="1">
    <source>
        <dbReference type="ARBA" id="ARBA00022603"/>
    </source>
</evidence>
<keyword evidence="3" id="KW-0949">S-adenosyl-L-methionine</keyword>
<sequence>MSNFVKIRQSILAGKEAVANAAVNPGEVLVAENPLASCLLPNAYNSHCQTCLKRLKLSYGCSDCSSISFCSYKCRNIGLNTYHKYECKIFCMIIGSGMSILSHLALRIVTQLGLKNCLSLYYYNFEDIMCKKLRNYLKLYDLEMHSSERSTKDFFDRVLMAAFLIQCLKQVDFFCDSNYHFDFHQNRQHNEIVVGTLLLRHLLLLQFNAYEIYDTISENNPNVYDTFNLRYIGVGIYPTAARFNHECYSATFRYFIGKMMILRSSRLLQINNVIAENYGPIFTKRLRSDRQRHLYGRYWFNCKCQACENDWPLLNNIEYSTVKIRCNRKSCTEYIRVHLNKNYKKCYACLKCLKIQNFRKSHENIITKCVLWYAYGTTAISRQCTPEAAQILFKALKVFHHVASVPHRFTHLAELGQQYCLISNI</sequence>
<gene>
    <name evidence="4" type="ORF">TSAR_004423</name>
</gene>
<protein>
    <recommendedName>
        <fullName evidence="6">MYND-type domain-containing protein</fullName>
    </recommendedName>
</protein>
<dbReference type="GO" id="GO:0042826">
    <property type="term" value="F:histone deacetylase binding"/>
    <property type="evidence" value="ECO:0007669"/>
    <property type="project" value="TreeGrafter"/>
</dbReference>
<proteinExistence type="predicted"/>
<dbReference type="Proteomes" id="UP000215335">
    <property type="component" value="Unassembled WGS sequence"/>
</dbReference>
<keyword evidence="5" id="KW-1185">Reference proteome</keyword>
<evidence type="ECO:0000313" key="4">
    <source>
        <dbReference type="EMBL" id="OXU27544.1"/>
    </source>
</evidence>
<dbReference type="PANTHER" id="PTHR46165">
    <property type="entry name" value="SET AND MYND DOMAIN-CONTAINING PROTEIN 4"/>
    <property type="match status" value="1"/>
</dbReference>
<name>A0A232F9K2_9HYME</name>
<dbReference type="OrthoDB" id="1028014at2759"/>
<evidence type="ECO:0000256" key="2">
    <source>
        <dbReference type="ARBA" id="ARBA00022679"/>
    </source>
</evidence>
<dbReference type="Gene3D" id="2.170.270.10">
    <property type="entry name" value="SET domain"/>
    <property type="match status" value="1"/>
</dbReference>
<dbReference type="GO" id="GO:0005737">
    <property type="term" value="C:cytoplasm"/>
    <property type="evidence" value="ECO:0007669"/>
    <property type="project" value="TreeGrafter"/>
</dbReference>
<dbReference type="EMBL" id="NNAY01000584">
    <property type="protein sequence ID" value="OXU27544.1"/>
    <property type="molecule type" value="Genomic_DNA"/>
</dbReference>
<keyword evidence="1" id="KW-0489">Methyltransferase</keyword>
<dbReference type="InterPro" id="IPR052097">
    <property type="entry name" value="SET-MYND_domain_protein"/>
</dbReference>
<organism evidence="4 5">
    <name type="scientific">Trichomalopsis sarcophagae</name>
    <dbReference type="NCBI Taxonomy" id="543379"/>
    <lineage>
        <taxon>Eukaryota</taxon>
        <taxon>Metazoa</taxon>
        <taxon>Ecdysozoa</taxon>
        <taxon>Arthropoda</taxon>
        <taxon>Hexapoda</taxon>
        <taxon>Insecta</taxon>
        <taxon>Pterygota</taxon>
        <taxon>Neoptera</taxon>
        <taxon>Endopterygota</taxon>
        <taxon>Hymenoptera</taxon>
        <taxon>Apocrita</taxon>
        <taxon>Proctotrupomorpha</taxon>
        <taxon>Chalcidoidea</taxon>
        <taxon>Pteromalidae</taxon>
        <taxon>Pteromalinae</taxon>
        <taxon>Trichomalopsis</taxon>
    </lineage>
</organism>
<dbReference type="InterPro" id="IPR046341">
    <property type="entry name" value="SET_dom_sf"/>
</dbReference>
<dbReference type="STRING" id="543379.A0A232F9K2"/>
<evidence type="ECO:0000313" key="5">
    <source>
        <dbReference type="Proteomes" id="UP000215335"/>
    </source>
</evidence>
<evidence type="ECO:0000256" key="3">
    <source>
        <dbReference type="ARBA" id="ARBA00022691"/>
    </source>
</evidence>
<dbReference type="PANTHER" id="PTHR46165:SF5">
    <property type="entry name" value="RE32936P"/>
    <property type="match status" value="1"/>
</dbReference>
<keyword evidence="2" id="KW-0808">Transferase</keyword>
<dbReference type="GO" id="GO:0005634">
    <property type="term" value="C:nucleus"/>
    <property type="evidence" value="ECO:0007669"/>
    <property type="project" value="TreeGrafter"/>
</dbReference>
<dbReference type="SUPFAM" id="SSF82199">
    <property type="entry name" value="SET domain"/>
    <property type="match status" value="1"/>
</dbReference>
<accession>A0A232F9K2</accession>
<dbReference type="Gene3D" id="6.10.140.2220">
    <property type="match status" value="1"/>
</dbReference>
<dbReference type="GO" id="GO:0032259">
    <property type="term" value="P:methylation"/>
    <property type="evidence" value="ECO:0007669"/>
    <property type="project" value="UniProtKB-KW"/>
</dbReference>
<dbReference type="SUPFAM" id="SSF144232">
    <property type="entry name" value="HIT/MYND zinc finger-like"/>
    <property type="match status" value="1"/>
</dbReference>
<comment type="caution">
    <text evidence="4">The sequence shown here is derived from an EMBL/GenBank/DDBJ whole genome shotgun (WGS) entry which is preliminary data.</text>
</comment>
<dbReference type="AlphaFoldDB" id="A0A232F9K2"/>
<reference evidence="4 5" key="1">
    <citation type="journal article" date="2017" name="Curr. Biol.">
        <title>The Evolution of Venom by Co-option of Single-Copy Genes.</title>
        <authorList>
            <person name="Martinson E.O."/>
            <person name="Mrinalini"/>
            <person name="Kelkar Y.D."/>
            <person name="Chang C.H."/>
            <person name="Werren J.H."/>
        </authorList>
    </citation>
    <scope>NUCLEOTIDE SEQUENCE [LARGE SCALE GENOMIC DNA]</scope>
    <source>
        <strain evidence="4 5">Alberta</strain>
        <tissue evidence="4">Whole body</tissue>
    </source>
</reference>